<protein>
    <submittedName>
        <fullName evidence="4">Uncharacterized protein</fullName>
    </submittedName>
</protein>
<dbReference type="Pfam" id="PF08240">
    <property type="entry name" value="ADH_N"/>
    <property type="match status" value="1"/>
</dbReference>
<dbReference type="AlphaFoldDB" id="A0A7I8DE50"/>
<name>A0A7I8DE50_9BACL</name>
<dbReference type="EMBL" id="AP023366">
    <property type="protein sequence ID" value="BCJ88385.1"/>
    <property type="molecule type" value="Genomic_DNA"/>
</dbReference>
<dbReference type="InterPro" id="IPR013154">
    <property type="entry name" value="ADH-like_N"/>
</dbReference>
<dbReference type="KEGG" id="eff:skT53_33700"/>
<gene>
    <name evidence="4" type="ORF">skT53_33700</name>
</gene>
<dbReference type="RefSeq" id="WP_200759002.1">
    <property type="nucleotide sequence ID" value="NZ_AP023366.1"/>
</dbReference>
<dbReference type="SUPFAM" id="SSF143968">
    <property type="entry name" value="UbiD C-terminal domain-like"/>
    <property type="match status" value="1"/>
</dbReference>
<dbReference type="SUPFAM" id="SSF50129">
    <property type="entry name" value="GroES-like"/>
    <property type="match status" value="1"/>
</dbReference>
<dbReference type="Gene3D" id="3.90.180.10">
    <property type="entry name" value="Medium-chain alcohol dehydrogenases, catalytic domain"/>
    <property type="match status" value="1"/>
</dbReference>
<dbReference type="PANTHER" id="PTHR30108:SF17">
    <property type="entry name" value="FERULIC ACID DECARBOXYLASE 1"/>
    <property type="match status" value="1"/>
</dbReference>
<dbReference type="GO" id="GO:0008694">
    <property type="term" value="F:4-hydroxy-3-polyprenylbenzoate decarboxylase activity"/>
    <property type="evidence" value="ECO:0007669"/>
    <property type="project" value="TreeGrafter"/>
</dbReference>
<dbReference type="InterPro" id="IPR011032">
    <property type="entry name" value="GroES-like_sf"/>
</dbReference>
<accession>A0A7I8DE50</accession>
<dbReference type="SUPFAM" id="SSF50475">
    <property type="entry name" value="FMN-binding split barrel"/>
    <property type="match status" value="1"/>
</dbReference>
<keyword evidence="5" id="KW-1185">Reference proteome</keyword>
<evidence type="ECO:0000313" key="5">
    <source>
        <dbReference type="Proteomes" id="UP000593802"/>
    </source>
</evidence>
<feature type="domain" description="3-octaprenyl-4-hydroxybenzoate carboxy-lyase-like Rift-related" evidence="1">
    <location>
        <begin position="193"/>
        <end position="347"/>
    </location>
</feature>
<feature type="domain" description="3-octaprenyl-4-hydroxybenzoate carboxy-lyase-like C-terminal" evidence="3">
    <location>
        <begin position="354"/>
        <end position="476"/>
    </location>
</feature>
<evidence type="ECO:0000259" key="3">
    <source>
        <dbReference type="Pfam" id="PF20696"/>
    </source>
</evidence>
<evidence type="ECO:0000259" key="1">
    <source>
        <dbReference type="Pfam" id="PF01977"/>
    </source>
</evidence>
<dbReference type="GO" id="GO:0005829">
    <property type="term" value="C:cytosol"/>
    <property type="evidence" value="ECO:0007669"/>
    <property type="project" value="TreeGrafter"/>
</dbReference>
<dbReference type="NCBIfam" id="TIGR00148">
    <property type="entry name" value="UbiD family decarboxylase"/>
    <property type="match status" value="1"/>
</dbReference>
<dbReference type="PANTHER" id="PTHR30108">
    <property type="entry name" value="3-OCTAPRENYL-4-HYDROXYBENZOATE CARBOXY-LYASE-RELATED"/>
    <property type="match status" value="1"/>
</dbReference>
<evidence type="ECO:0000259" key="2">
    <source>
        <dbReference type="Pfam" id="PF08240"/>
    </source>
</evidence>
<organism evidence="4 5">
    <name type="scientific">Effusibacillus dendaii</name>
    <dbReference type="NCBI Taxonomy" id="2743772"/>
    <lineage>
        <taxon>Bacteria</taxon>
        <taxon>Bacillati</taxon>
        <taxon>Bacillota</taxon>
        <taxon>Bacilli</taxon>
        <taxon>Bacillales</taxon>
        <taxon>Alicyclobacillaceae</taxon>
        <taxon>Effusibacillus</taxon>
    </lineage>
</organism>
<sequence>MTHKSLSAVAVAEKTTELREFDIPAIPSHAGLLKVEIVGVCGTDVSYYKMVKEPRILGHHVVGHIEQIGEEAANRWGVKEGDRVAMEEYIPCGQCSHCRTGMYRACVFTDPRAGGIRYGAAPISIPPSLWGGFSQYMFKRKRENLFNSWRSGDTVMAAGEPVFAIRYCPAFGHSLQDPKSFWNEFWVSRDPLDPDHFGKQNVGIYRLQVQGPDRLSLMTIPSHDMGKQIMLAEKHGTPFKIAIMLGNHPAITLFAGTPLGYAESEYAYAAAMMGDSIELTQSGNGLDILANSEMVIEAELVHGERILEGPFGEFPGSYSGVRRAPVFCVTAVSHRKNPIFENIYIGKGWTEHDTLIGLHTSVPIYSQLRETFPEVVAVNALYQHGLTGIISVKNRFGGFAKSVALRALGTPHGVMYLKNLIMVDEDVDPFDLNQVMWALSTRTRANDIMVLPNMPLVPVDPSAEVSGKGHRLIIDATSFAPPDTTGHDARIVSPPSGPEIDRLVKQIRSLQEGIR</sequence>
<dbReference type="InterPro" id="IPR049381">
    <property type="entry name" value="UbiD-like_C"/>
</dbReference>
<proteinExistence type="predicted"/>
<feature type="domain" description="Alcohol dehydrogenase-like N-terminal" evidence="2">
    <location>
        <begin position="32"/>
        <end position="139"/>
    </location>
</feature>
<dbReference type="GO" id="GO:0006744">
    <property type="term" value="P:ubiquinone biosynthetic process"/>
    <property type="evidence" value="ECO:0007669"/>
    <property type="project" value="TreeGrafter"/>
</dbReference>
<dbReference type="InterPro" id="IPR002830">
    <property type="entry name" value="UbiD"/>
</dbReference>
<dbReference type="Gene3D" id="3.40.1670.10">
    <property type="entry name" value="UbiD C-terminal domain-like"/>
    <property type="match status" value="1"/>
</dbReference>
<evidence type="ECO:0000313" key="4">
    <source>
        <dbReference type="EMBL" id="BCJ88385.1"/>
    </source>
</evidence>
<reference evidence="4 5" key="1">
    <citation type="submission" date="2020-08" db="EMBL/GenBank/DDBJ databases">
        <title>Complete Genome Sequence of Effusibacillus dendaii Strain skT53, Isolated from Farmland soil.</title>
        <authorList>
            <person name="Konishi T."/>
            <person name="Kawasaki H."/>
        </authorList>
    </citation>
    <scope>NUCLEOTIDE SEQUENCE [LARGE SCALE GENOMIC DNA]</scope>
    <source>
        <strain evidence="5">skT53</strain>
    </source>
</reference>
<dbReference type="Pfam" id="PF01977">
    <property type="entry name" value="UbiD"/>
    <property type="match status" value="1"/>
</dbReference>
<dbReference type="InterPro" id="IPR048304">
    <property type="entry name" value="UbiD_Rift_dom"/>
</dbReference>
<dbReference type="Proteomes" id="UP000593802">
    <property type="component" value="Chromosome"/>
</dbReference>
<dbReference type="Pfam" id="PF20696">
    <property type="entry name" value="UbiD_C"/>
    <property type="match status" value="1"/>
</dbReference>